<dbReference type="InterPro" id="IPR011990">
    <property type="entry name" value="TPR-like_helical_dom_sf"/>
</dbReference>
<organism evidence="2 3">
    <name type="scientific">Tautonia sociabilis</name>
    <dbReference type="NCBI Taxonomy" id="2080755"/>
    <lineage>
        <taxon>Bacteria</taxon>
        <taxon>Pseudomonadati</taxon>
        <taxon>Planctomycetota</taxon>
        <taxon>Planctomycetia</taxon>
        <taxon>Isosphaerales</taxon>
        <taxon>Isosphaeraceae</taxon>
        <taxon>Tautonia</taxon>
    </lineage>
</organism>
<keyword evidence="3" id="KW-1185">Reference proteome</keyword>
<reference evidence="2 3" key="1">
    <citation type="submission" date="2018-12" db="EMBL/GenBank/DDBJ databases">
        <authorList>
            <person name="Toschakov S.V."/>
        </authorList>
    </citation>
    <scope>NUCLEOTIDE SEQUENCE [LARGE SCALE GENOMIC DNA]</scope>
    <source>
        <strain evidence="2 3">GM2012</strain>
    </source>
</reference>
<dbReference type="RefSeq" id="WP_126723658.1">
    <property type="nucleotide sequence ID" value="NZ_RYZH01000002.1"/>
</dbReference>
<dbReference type="Proteomes" id="UP000280296">
    <property type="component" value="Unassembled WGS sequence"/>
</dbReference>
<gene>
    <name evidence="2" type="ORF">TsocGM_02090</name>
</gene>
<protein>
    <submittedName>
        <fullName evidence="2">Tetratricopeptide repeat protein</fullName>
    </submittedName>
</protein>
<dbReference type="Gene3D" id="1.25.40.10">
    <property type="entry name" value="Tetratricopeptide repeat domain"/>
    <property type="match status" value="1"/>
</dbReference>
<dbReference type="SUPFAM" id="SSF48452">
    <property type="entry name" value="TPR-like"/>
    <property type="match status" value="1"/>
</dbReference>
<feature type="repeat" description="TPR" evidence="1">
    <location>
        <begin position="59"/>
        <end position="92"/>
    </location>
</feature>
<dbReference type="PROSITE" id="PS50005">
    <property type="entry name" value="TPR"/>
    <property type="match status" value="1"/>
</dbReference>
<dbReference type="OrthoDB" id="280886at2"/>
<comment type="caution">
    <text evidence="2">The sequence shown here is derived from an EMBL/GenBank/DDBJ whole genome shotgun (WGS) entry which is preliminary data.</text>
</comment>
<accession>A0A432MQ68</accession>
<dbReference type="AlphaFoldDB" id="A0A432MQ68"/>
<evidence type="ECO:0000313" key="2">
    <source>
        <dbReference type="EMBL" id="RUL89582.1"/>
    </source>
</evidence>
<dbReference type="Pfam" id="PF14559">
    <property type="entry name" value="TPR_19"/>
    <property type="match status" value="1"/>
</dbReference>
<evidence type="ECO:0000313" key="3">
    <source>
        <dbReference type="Proteomes" id="UP000280296"/>
    </source>
</evidence>
<sequence length="109" mass="11980">MAGSEKSPRRQALEASLAADPTDTFLRYGLAMQCLRDGDVDEGRRMLEALIADHPDDQVAAYQQLGQSYMDEGDADHARAYFTRGIDTARARGDLKAANEMQGFLELLG</sequence>
<dbReference type="EMBL" id="RYZH01000002">
    <property type="protein sequence ID" value="RUL89582.1"/>
    <property type="molecule type" value="Genomic_DNA"/>
</dbReference>
<name>A0A432MQ68_9BACT</name>
<reference evidence="2 3" key="2">
    <citation type="submission" date="2019-01" db="EMBL/GenBank/DDBJ databases">
        <title>Tautonia sociabilis, a novel thermotolerant planctomycete of Isosphaeraceae family, isolated from a 4000 m deep subterranean habitat.</title>
        <authorList>
            <person name="Kovaleva O.L."/>
            <person name="Elcheninov A.G."/>
            <person name="Van Heerden E."/>
            <person name="Toshchakov S.V."/>
            <person name="Novikov A."/>
            <person name="Bonch-Osmolovskaya E.A."/>
            <person name="Kublanov I.V."/>
        </authorList>
    </citation>
    <scope>NUCLEOTIDE SEQUENCE [LARGE SCALE GENOMIC DNA]</scope>
    <source>
        <strain evidence="2 3">GM2012</strain>
    </source>
</reference>
<proteinExistence type="predicted"/>
<dbReference type="InterPro" id="IPR019734">
    <property type="entry name" value="TPR_rpt"/>
</dbReference>
<evidence type="ECO:0000256" key="1">
    <source>
        <dbReference type="PROSITE-ProRule" id="PRU00339"/>
    </source>
</evidence>
<keyword evidence="1" id="KW-0802">TPR repeat</keyword>